<dbReference type="PANTHER" id="PTHR30349">
    <property type="entry name" value="PHAGE INTEGRASE-RELATED"/>
    <property type="match status" value="1"/>
</dbReference>
<evidence type="ECO:0000256" key="1">
    <source>
        <dbReference type="ARBA" id="ARBA00022908"/>
    </source>
</evidence>
<dbReference type="GO" id="GO:0006310">
    <property type="term" value="P:DNA recombination"/>
    <property type="evidence" value="ECO:0007669"/>
    <property type="project" value="UniProtKB-KW"/>
</dbReference>
<accession>A0AAV3S9C2</accession>
<evidence type="ECO:0000313" key="6">
    <source>
        <dbReference type="Proteomes" id="UP001500837"/>
    </source>
</evidence>
<dbReference type="Pfam" id="PF00589">
    <property type="entry name" value="Phage_integrase"/>
    <property type="match status" value="1"/>
</dbReference>
<name>A0AAV3S9C2_9EURY</name>
<organism evidence="5 6">
    <name type="scientific">Halarchaeum salinum</name>
    <dbReference type="NCBI Taxonomy" id="489912"/>
    <lineage>
        <taxon>Archaea</taxon>
        <taxon>Methanobacteriati</taxon>
        <taxon>Methanobacteriota</taxon>
        <taxon>Stenosarchaea group</taxon>
        <taxon>Halobacteria</taxon>
        <taxon>Halobacteriales</taxon>
        <taxon>Halobacteriaceae</taxon>
    </lineage>
</organism>
<evidence type="ECO:0000256" key="2">
    <source>
        <dbReference type="ARBA" id="ARBA00023125"/>
    </source>
</evidence>
<keyword evidence="6" id="KW-1185">Reference proteome</keyword>
<keyword evidence="1" id="KW-0229">DNA integration</keyword>
<reference evidence="5 6" key="1">
    <citation type="journal article" date="2019" name="Int. J. Syst. Evol. Microbiol.">
        <title>The Global Catalogue of Microorganisms (GCM) 10K type strain sequencing project: providing services to taxonomists for standard genome sequencing and annotation.</title>
        <authorList>
            <consortium name="The Broad Institute Genomics Platform"/>
            <consortium name="The Broad Institute Genome Sequencing Center for Infectious Disease"/>
            <person name="Wu L."/>
            <person name="Ma J."/>
        </authorList>
    </citation>
    <scope>NUCLEOTIDE SEQUENCE [LARGE SCALE GENOMIC DNA]</scope>
    <source>
        <strain evidence="5 6">JCM 16330</strain>
    </source>
</reference>
<comment type="caution">
    <text evidence="5">The sequence shown here is derived from an EMBL/GenBank/DDBJ whole genome shotgun (WGS) entry which is preliminary data.</text>
</comment>
<sequence>MRQKDYPTHDGRRVWLTADEAEQLMSKTDGTEEKLAFGLALRCGLRVEEVCSVTPVDIVDTGAGEYVRVQEGKGNKYREAPIPHALSETASAFADVGDVAPDETLIRSEATPSSATRWVQRRLERRRDELRSETKDEGWRFVTPHDLRRTWGQLLLDDGVEPGMVMEWGGWEDWETFREHYLGVYSVAKQREERGKVGFL</sequence>
<protein>
    <recommendedName>
        <fullName evidence="4">Tyr recombinase domain-containing protein</fullName>
    </recommendedName>
</protein>
<dbReference type="RefSeq" id="WP_211313558.1">
    <property type="nucleotide sequence ID" value="NZ_BAAABL010000058.1"/>
</dbReference>
<dbReference type="Proteomes" id="UP001500837">
    <property type="component" value="Unassembled WGS sequence"/>
</dbReference>
<dbReference type="PANTHER" id="PTHR30349:SF41">
    <property type="entry name" value="INTEGRASE_RECOMBINASE PROTEIN MJ0367-RELATED"/>
    <property type="match status" value="1"/>
</dbReference>
<dbReference type="PROSITE" id="PS51898">
    <property type="entry name" value="TYR_RECOMBINASE"/>
    <property type="match status" value="1"/>
</dbReference>
<dbReference type="CDD" id="cd00397">
    <property type="entry name" value="DNA_BRE_C"/>
    <property type="match status" value="1"/>
</dbReference>
<dbReference type="GO" id="GO:0015074">
    <property type="term" value="P:DNA integration"/>
    <property type="evidence" value="ECO:0007669"/>
    <property type="project" value="UniProtKB-KW"/>
</dbReference>
<dbReference type="Gene3D" id="1.10.443.10">
    <property type="entry name" value="Intergrase catalytic core"/>
    <property type="match status" value="1"/>
</dbReference>
<evidence type="ECO:0000256" key="3">
    <source>
        <dbReference type="ARBA" id="ARBA00023172"/>
    </source>
</evidence>
<evidence type="ECO:0000313" key="5">
    <source>
        <dbReference type="EMBL" id="GAA0305641.1"/>
    </source>
</evidence>
<dbReference type="InterPro" id="IPR013762">
    <property type="entry name" value="Integrase-like_cat_sf"/>
</dbReference>
<gene>
    <name evidence="5" type="ORF">GCM10009066_19390</name>
</gene>
<feature type="domain" description="Tyr recombinase" evidence="4">
    <location>
        <begin position="11"/>
        <end position="195"/>
    </location>
</feature>
<dbReference type="InterPro" id="IPR002104">
    <property type="entry name" value="Integrase_catalytic"/>
</dbReference>
<dbReference type="InterPro" id="IPR011010">
    <property type="entry name" value="DNA_brk_join_enz"/>
</dbReference>
<keyword evidence="2" id="KW-0238">DNA-binding</keyword>
<dbReference type="GO" id="GO:0003677">
    <property type="term" value="F:DNA binding"/>
    <property type="evidence" value="ECO:0007669"/>
    <property type="project" value="UniProtKB-KW"/>
</dbReference>
<evidence type="ECO:0000259" key="4">
    <source>
        <dbReference type="PROSITE" id="PS51898"/>
    </source>
</evidence>
<dbReference type="InterPro" id="IPR050090">
    <property type="entry name" value="Tyrosine_recombinase_XerCD"/>
</dbReference>
<dbReference type="EMBL" id="BAAABL010000058">
    <property type="protein sequence ID" value="GAA0305641.1"/>
    <property type="molecule type" value="Genomic_DNA"/>
</dbReference>
<keyword evidence="3" id="KW-0233">DNA recombination</keyword>
<dbReference type="AlphaFoldDB" id="A0AAV3S9C2"/>
<proteinExistence type="predicted"/>
<dbReference type="SUPFAM" id="SSF56349">
    <property type="entry name" value="DNA breaking-rejoining enzymes"/>
    <property type="match status" value="1"/>
</dbReference>